<keyword evidence="1" id="KW-0472">Membrane</keyword>
<evidence type="ECO:0000256" key="1">
    <source>
        <dbReference type="SAM" id="Phobius"/>
    </source>
</evidence>
<keyword evidence="1" id="KW-1133">Transmembrane helix</keyword>
<keyword evidence="1" id="KW-0812">Transmembrane</keyword>
<organism evidence="2 3">
    <name type="scientific">Desulforamulus aeronauticus DSM 10349</name>
    <dbReference type="NCBI Taxonomy" id="1121421"/>
    <lineage>
        <taxon>Bacteria</taxon>
        <taxon>Bacillati</taxon>
        <taxon>Bacillota</taxon>
        <taxon>Clostridia</taxon>
        <taxon>Eubacteriales</taxon>
        <taxon>Peptococcaceae</taxon>
        <taxon>Desulforamulus</taxon>
    </lineage>
</organism>
<evidence type="ECO:0000313" key="3">
    <source>
        <dbReference type="Proteomes" id="UP000183997"/>
    </source>
</evidence>
<gene>
    <name evidence="2" type="ORF">SAMN02745123_03909</name>
</gene>
<sequence length="79" mass="8771">MMMTFAGGIMGFLWSLMMIVGMTLPVLLVIWLLVAAGEQGIEKKKEEPTPLETLKIRLVQGEISFDDFQRLKGQISSGV</sequence>
<dbReference type="RefSeq" id="WP_072917657.1">
    <property type="nucleotide sequence ID" value="NZ_FRAR01000039.1"/>
</dbReference>
<feature type="transmembrane region" description="Helical" evidence="1">
    <location>
        <begin position="12"/>
        <end position="35"/>
    </location>
</feature>
<proteinExistence type="predicted"/>
<protein>
    <submittedName>
        <fullName evidence="2">Putative membrane protein</fullName>
    </submittedName>
</protein>
<reference evidence="3" key="1">
    <citation type="submission" date="2016-11" db="EMBL/GenBank/DDBJ databases">
        <authorList>
            <person name="Varghese N."/>
            <person name="Submissions S."/>
        </authorList>
    </citation>
    <scope>NUCLEOTIDE SEQUENCE [LARGE SCALE GENOMIC DNA]</scope>
    <source>
        <strain evidence="3">DSM 10349</strain>
    </source>
</reference>
<name>A0A1M6X5V5_9FIRM</name>
<accession>A0A1M6X5V5</accession>
<keyword evidence="3" id="KW-1185">Reference proteome</keyword>
<dbReference type="OrthoDB" id="1787194at2"/>
<dbReference type="AlphaFoldDB" id="A0A1M6X5V5"/>
<evidence type="ECO:0000313" key="2">
    <source>
        <dbReference type="EMBL" id="SHL01175.1"/>
    </source>
</evidence>
<dbReference type="EMBL" id="FRAR01000039">
    <property type="protein sequence ID" value="SHL01175.1"/>
    <property type="molecule type" value="Genomic_DNA"/>
</dbReference>
<dbReference type="Proteomes" id="UP000183997">
    <property type="component" value="Unassembled WGS sequence"/>
</dbReference>